<dbReference type="Gene3D" id="1.10.10.10">
    <property type="entry name" value="Winged helix-like DNA-binding domain superfamily/Winged helix DNA-binding domain"/>
    <property type="match status" value="1"/>
</dbReference>
<sequence length="298" mass="31141">MGAGARPAGGARRADAGGLRHPRPPGLPGDAGALPADAGRDPGLCLDGQRRRYPRRRLRGRPRLAAAEPGGDRPRPGAAAGQPGAAGIPGDGRPPRRAAPAAGRRRARPGADARPDRLPARGAARCAGRGADPALARGIAYHAWVTQASPPQDPPLFALLNEIGIIEQLARNRFDAAQADGLLLSHFVLLNHLVRVQDGAAPARIARALQVAKGAVTNTVQRLEDRGLVRVEPDPADGRGRRVWLTPAGRARRQQAVRAAVEAFSGLAALLPEARIAALLPELRAIRQALDAARDAEG</sequence>
<dbReference type="PROSITE" id="PS50995">
    <property type="entry name" value="HTH_MARR_2"/>
    <property type="match status" value="1"/>
</dbReference>
<feature type="region of interest" description="Disordered" evidence="4">
    <location>
        <begin position="1"/>
        <end position="129"/>
    </location>
</feature>
<dbReference type="InterPro" id="IPR036390">
    <property type="entry name" value="WH_DNA-bd_sf"/>
</dbReference>
<evidence type="ECO:0000259" key="5">
    <source>
        <dbReference type="PROSITE" id="PS50995"/>
    </source>
</evidence>
<evidence type="ECO:0000313" key="6">
    <source>
        <dbReference type="EMBL" id="MBK1662721.1"/>
    </source>
</evidence>
<comment type="caution">
    <text evidence="6">The sequence shown here is derived from an EMBL/GenBank/DDBJ whole genome shotgun (WGS) entry which is preliminary data.</text>
</comment>
<protein>
    <recommendedName>
        <fullName evidence="5">HTH marR-type domain-containing protein</fullName>
    </recommendedName>
</protein>
<evidence type="ECO:0000256" key="2">
    <source>
        <dbReference type="ARBA" id="ARBA00023125"/>
    </source>
</evidence>
<keyword evidence="3" id="KW-0804">Transcription</keyword>
<dbReference type="PROSITE" id="PS01117">
    <property type="entry name" value="HTH_MARR_1"/>
    <property type="match status" value="1"/>
</dbReference>
<dbReference type="Proteomes" id="UP000697995">
    <property type="component" value="Unassembled WGS sequence"/>
</dbReference>
<proteinExistence type="predicted"/>
<feature type="compositionally biased region" description="Low complexity" evidence="4">
    <location>
        <begin position="1"/>
        <end position="19"/>
    </location>
</feature>
<dbReference type="PANTHER" id="PTHR33164">
    <property type="entry name" value="TRANSCRIPTIONAL REGULATOR, MARR FAMILY"/>
    <property type="match status" value="1"/>
</dbReference>
<evidence type="ECO:0000256" key="4">
    <source>
        <dbReference type="SAM" id="MobiDB-lite"/>
    </source>
</evidence>
<keyword evidence="1" id="KW-0805">Transcription regulation</keyword>
<gene>
    <name evidence="6" type="ORF">CKO45_31600</name>
</gene>
<dbReference type="SMART" id="SM00347">
    <property type="entry name" value="HTH_MARR"/>
    <property type="match status" value="1"/>
</dbReference>
<organism evidence="6 7">
    <name type="scientific">Paracraurococcus ruber</name>
    <dbReference type="NCBI Taxonomy" id="77675"/>
    <lineage>
        <taxon>Bacteria</taxon>
        <taxon>Pseudomonadati</taxon>
        <taxon>Pseudomonadota</taxon>
        <taxon>Alphaproteobacteria</taxon>
        <taxon>Acetobacterales</taxon>
        <taxon>Roseomonadaceae</taxon>
        <taxon>Paracraurococcus</taxon>
    </lineage>
</organism>
<dbReference type="InterPro" id="IPR036388">
    <property type="entry name" value="WH-like_DNA-bd_sf"/>
</dbReference>
<evidence type="ECO:0000256" key="1">
    <source>
        <dbReference type="ARBA" id="ARBA00023015"/>
    </source>
</evidence>
<evidence type="ECO:0000313" key="7">
    <source>
        <dbReference type="Proteomes" id="UP000697995"/>
    </source>
</evidence>
<feature type="compositionally biased region" description="Low complexity" evidence="4">
    <location>
        <begin position="120"/>
        <end position="129"/>
    </location>
</feature>
<feature type="domain" description="HTH marR-type" evidence="5">
    <location>
        <begin position="153"/>
        <end position="285"/>
    </location>
</feature>
<feature type="compositionally biased region" description="Low complexity" evidence="4">
    <location>
        <begin position="76"/>
        <end position="88"/>
    </location>
</feature>
<dbReference type="EMBL" id="NRSG01000704">
    <property type="protein sequence ID" value="MBK1662721.1"/>
    <property type="molecule type" value="Genomic_DNA"/>
</dbReference>
<feature type="compositionally biased region" description="Low complexity" evidence="4">
    <location>
        <begin position="28"/>
        <end position="43"/>
    </location>
</feature>
<dbReference type="SUPFAM" id="SSF46785">
    <property type="entry name" value="Winged helix' DNA-binding domain"/>
    <property type="match status" value="1"/>
</dbReference>
<feature type="compositionally biased region" description="Basic residues" evidence="4">
    <location>
        <begin position="51"/>
        <end position="62"/>
    </location>
</feature>
<reference evidence="6 7" key="1">
    <citation type="journal article" date="2020" name="Microorganisms">
        <title>Osmotic Adaptation and Compatible Solute Biosynthesis of Phototrophic Bacteria as Revealed from Genome Analyses.</title>
        <authorList>
            <person name="Imhoff J.F."/>
            <person name="Rahn T."/>
            <person name="Kunzel S."/>
            <person name="Keller A."/>
            <person name="Neulinger S.C."/>
        </authorList>
    </citation>
    <scope>NUCLEOTIDE SEQUENCE [LARGE SCALE GENOMIC DNA]</scope>
    <source>
        <strain evidence="6 7">DSM 15382</strain>
    </source>
</reference>
<feature type="compositionally biased region" description="Basic and acidic residues" evidence="4">
    <location>
        <begin position="109"/>
        <end position="119"/>
    </location>
</feature>
<accession>A0ABS1D8E4</accession>
<keyword evidence="2" id="KW-0238">DNA-binding</keyword>
<dbReference type="Pfam" id="PF12802">
    <property type="entry name" value="MarR_2"/>
    <property type="match status" value="1"/>
</dbReference>
<dbReference type="InterPro" id="IPR023187">
    <property type="entry name" value="Tscrpt_reg_MarR-type_CS"/>
</dbReference>
<evidence type="ECO:0000256" key="3">
    <source>
        <dbReference type="ARBA" id="ARBA00023163"/>
    </source>
</evidence>
<keyword evidence="7" id="KW-1185">Reference proteome</keyword>
<dbReference type="PANTHER" id="PTHR33164:SF43">
    <property type="entry name" value="HTH-TYPE TRANSCRIPTIONAL REPRESSOR YETL"/>
    <property type="match status" value="1"/>
</dbReference>
<dbReference type="InterPro" id="IPR039422">
    <property type="entry name" value="MarR/SlyA-like"/>
</dbReference>
<name>A0ABS1D8E4_9PROT</name>
<dbReference type="InterPro" id="IPR000835">
    <property type="entry name" value="HTH_MarR-typ"/>
</dbReference>